<name>R7N1C8_MEGEL</name>
<dbReference type="Proteomes" id="UP000017908">
    <property type="component" value="Unassembled WGS sequence"/>
</dbReference>
<comment type="caution">
    <text evidence="1">The sequence shown here is derived from an EMBL/GenBank/DDBJ whole genome shotgun (WGS) entry which is preliminary data.</text>
</comment>
<evidence type="ECO:0000313" key="1">
    <source>
        <dbReference type="EMBL" id="CDF05918.1"/>
    </source>
</evidence>
<accession>R7N1C8</accession>
<dbReference type="EMBL" id="CBKE010000387">
    <property type="protein sequence ID" value="CDF05918.1"/>
    <property type="molecule type" value="Genomic_DNA"/>
</dbReference>
<protein>
    <submittedName>
        <fullName evidence="1">Uncharacterized protein</fullName>
    </submittedName>
</protein>
<gene>
    <name evidence="1" type="ORF">BN715_00014</name>
</gene>
<evidence type="ECO:0000313" key="2">
    <source>
        <dbReference type="Proteomes" id="UP000017908"/>
    </source>
</evidence>
<sequence>MMFFQHRMSYRANGDFQRITDAFYDGDVFFFRCIDGADSNGFSPFYTAAEQGQYVFTFELIEFYVFHSNSSSNKKFKFYI</sequence>
<reference evidence="1" key="1">
    <citation type="submission" date="2012-11" db="EMBL/GenBank/DDBJ databases">
        <title>Dependencies among metagenomic species, viruses, plasmids and units of genetic variation.</title>
        <authorList>
            <person name="Nielsen H.B."/>
            <person name="Almeida M."/>
            <person name="Juncker A.S."/>
            <person name="Rasmussen S."/>
            <person name="Li J."/>
            <person name="Sunagawa S."/>
            <person name="Plichta D."/>
            <person name="Gautier L."/>
            <person name="Le Chatelier E."/>
            <person name="Peletier E."/>
            <person name="Bonde I."/>
            <person name="Nielsen T."/>
            <person name="Manichanh C."/>
            <person name="Arumugam M."/>
            <person name="Batto J."/>
            <person name="Santos M.B.Q.D."/>
            <person name="Blom N."/>
            <person name="Borruel N."/>
            <person name="Burgdorf K.S."/>
            <person name="Boumezbeur F."/>
            <person name="Casellas F."/>
            <person name="Dore J."/>
            <person name="Guarner F."/>
            <person name="Hansen T."/>
            <person name="Hildebrand F."/>
            <person name="Kaas R.S."/>
            <person name="Kennedy S."/>
            <person name="Kristiansen K."/>
            <person name="Kultima J.R."/>
            <person name="Leonard P."/>
            <person name="Levenez F."/>
            <person name="Lund O."/>
            <person name="Moumen B."/>
            <person name="Le Paslier D."/>
            <person name="Pons N."/>
            <person name="Pedersen O."/>
            <person name="Prifti E."/>
            <person name="Qin J."/>
            <person name="Raes J."/>
            <person name="Tap J."/>
            <person name="Tims S."/>
            <person name="Ussery D.W."/>
            <person name="Yamada T."/>
            <person name="MetaHit consortium"/>
            <person name="Renault P."/>
            <person name="Sicheritz-Ponten T."/>
            <person name="Bork P."/>
            <person name="Wang J."/>
            <person name="Brunak S."/>
            <person name="Ehrlich S.D."/>
        </authorList>
    </citation>
    <scope>NUCLEOTIDE SEQUENCE [LARGE SCALE GENOMIC DNA]</scope>
</reference>
<proteinExistence type="predicted"/>
<organism evidence="1 2">
    <name type="scientific">Megasphaera elsdenii CAG:570</name>
    <dbReference type="NCBI Taxonomy" id="1263087"/>
    <lineage>
        <taxon>Bacteria</taxon>
        <taxon>Bacillati</taxon>
        <taxon>Bacillota</taxon>
        <taxon>Negativicutes</taxon>
        <taxon>Veillonellales</taxon>
        <taxon>Veillonellaceae</taxon>
        <taxon>Megasphaera</taxon>
    </lineage>
</organism>
<dbReference type="AlphaFoldDB" id="R7N1C8"/>